<evidence type="ECO:0000313" key="2">
    <source>
        <dbReference type="Proteomes" id="UP001062846"/>
    </source>
</evidence>
<accession>A0ACC0NCW2</accession>
<proteinExistence type="predicted"/>
<organism evidence="1 2">
    <name type="scientific">Rhododendron molle</name>
    <name type="common">Chinese azalea</name>
    <name type="synonym">Azalea mollis</name>
    <dbReference type="NCBI Taxonomy" id="49168"/>
    <lineage>
        <taxon>Eukaryota</taxon>
        <taxon>Viridiplantae</taxon>
        <taxon>Streptophyta</taxon>
        <taxon>Embryophyta</taxon>
        <taxon>Tracheophyta</taxon>
        <taxon>Spermatophyta</taxon>
        <taxon>Magnoliopsida</taxon>
        <taxon>eudicotyledons</taxon>
        <taxon>Gunneridae</taxon>
        <taxon>Pentapetalae</taxon>
        <taxon>asterids</taxon>
        <taxon>Ericales</taxon>
        <taxon>Ericaceae</taxon>
        <taxon>Ericoideae</taxon>
        <taxon>Rhodoreae</taxon>
        <taxon>Rhododendron</taxon>
    </lineage>
</organism>
<dbReference type="EMBL" id="CM046393">
    <property type="protein sequence ID" value="KAI8551081.1"/>
    <property type="molecule type" value="Genomic_DNA"/>
</dbReference>
<gene>
    <name evidence="1" type="ORF">RHMOL_Rhmol06G0157200</name>
</gene>
<protein>
    <submittedName>
        <fullName evidence="1">Uncharacterized protein</fullName>
    </submittedName>
</protein>
<sequence>MMKKKKMALGWSFLTIFFLVLALECSTTHVHGGQAPAFFDVTSYGAVADGKTDNTIAFLRAWREACMWKGKSRVVIPKGTYMLDSVIFRGPCNGPIMFIIKGILTASTDPHMFFIDHWIGFQYIDGLVVKGGGSLDGQGPSAWPYNDCYSNPNCKPLPVSMRFDFVTNSRVHHLRSINSKNSHFNLFACNNVNMSHIRISAPEGSPNTDGIHIGSSTNIRITQSIIGTGDDCISMVSGSQDIHISGVSCGPGHGISVGSLGKSAKEFVTGITVTNCTFRGTQNGVRIKTWAPSLASVASNFMFQNIFMDNVNNPIIIDQQYCPKPYCKDDDSKVEISNVTFRNIWGSSSSKVAVSLQCSGIVPCQNIKLVNINLSYNGPQGPPSTSYCSNVRGQSFGRQIPSSCI</sequence>
<keyword evidence="2" id="KW-1185">Reference proteome</keyword>
<reference evidence="1" key="1">
    <citation type="submission" date="2022-02" db="EMBL/GenBank/DDBJ databases">
        <title>Plant Genome Project.</title>
        <authorList>
            <person name="Zhang R.-G."/>
        </authorList>
    </citation>
    <scope>NUCLEOTIDE SEQUENCE</scope>
    <source>
        <strain evidence="1">AT1</strain>
    </source>
</reference>
<evidence type="ECO:0000313" key="1">
    <source>
        <dbReference type="EMBL" id="KAI8551081.1"/>
    </source>
</evidence>
<dbReference type="Proteomes" id="UP001062846">
    <property type="component" value="Chromosome 6"/>
</dbReference>
<name>A0ACC0NCW2_RHOML</name>
<comment type="caution">
    <text evidence="1">The sequence shown here is derived from an EMBL/GenBank/DDBJ whole genome shotgun (WGS) entry which is preliminary data.</text>
</comment>